<reference evidence="2" key="1">
    <citation type="submission" date="2018-06" db="EMBL/GenBank/DDBJ databases">
        <title>Description of Blautia argi sp. nov., a new anaerobic isolated from dog feces.</title>
        <authorList>
            <person name="Chang Y.-H."/>
            <person name="Paek J."/>
            <person name="Shin Y."/>
        </authorList>
    </citation>
    <scope>NUCLEOTIDE SEQUENCE [LARGE SCALE GENOMIC DNA]</scope>
    <source>
        <strain evidence="2">KCTC 15426</strain>
    </source>
</reference>
<protein>
    <recommendedName>
        <fullName evidence="3">YolD-like family protein</fullName>
    </recommendedName>
</protein>
<dbReference type="OrthoDB" id="361760at2"/>
<evidence type="ECO:0000313" key="2">
    <source>
        <dbReference type="Proteomes" id="UP000250003"/>
    </source>
</evidence>
<proteinExistence type="predicted"/>
<accession>A0A2Z4U7N4</accession>
<dbReference type="KEGG" id="blau:DQQ01_01225"/>
<dbReference type="EMBL" id="CP030280">
    <property type="protein sequence ID" value="AWY97000.1"/>
    <property type="molecule type" value="Genomic_DNA"/>
</dbReference>
<keyword evidence="2" id="KW-1185">Reference proteome</keyword>
<gene>
    <name evidence="1" type="ORF">DQQ01_01225</name>
</gene>
<sequence>MLAEAYQKYLYVPRPVSKRYPMDVQHRAKQFAPFAALRGFEEIVRKQEILYEQRKMLSEEQKCGLDRKLQMVSVGMKIQATYFKESREMKPAGQYHTICGTVEFFDPSIHLRIDDTIILIPDLCELSGDIFEELELPC</sequence>
<dbReference type="AlphaFoldDB" id="A0A2Z4U7N4"/>
<name>A0A2Z4U7N4_9FIRM</name>
<evidence type="ECO:0008006" key="3">
    <source>
        <dbReference type="Google" id="ProtNLM"/>
    </source>
</evidence>
<evidence type="ECO:0000313" key="1">
    <source>
        <dbReference type="EMBL" id="AWY97000.1"/>
    </source>
</evidence>
<dbReference type="Proteomes" id="UP000250003">
    <property type="component" value="Chromosome"/>
</dbReference>
<dbReference type="RefSeq" id="WP_009268913.1">
    <property type="nucleotide sequence ID" value="NZ_CP030280.1"/>
</dbReference>
<organism evidence="1 2">
    <name type="scientific">Blautia argi</name>
    <dbReference type="NCBI Taxonomy" id="1912897"/>
    <lineage>
        <taxon>Bacteria</taxon>
        <taxon>Bacillati</taxon>
        <taxon>Bacillota</taxon>
        <taxon>Clostridia</taxon>
        <taxon>Lachnospirales</taxon>
        <taxon>Lachnospiraceae</taxon>
        <taxon>Blautia</taxon>
    </lineage>
</organism>